<dbReference type="EMBL" id="FQZK01000001">
    <property type="protein sequence ID" value="SHI46318.1"/>
    <property type="molecule type" value="Genomic_DNA"/>
</dbReference>
<reference evidence="5 6" key="1">
    <citation type="submission" date="2016-11" db="EMBL/GenBank/DDBJ databases">
        <authorList>
            <person name="Jaros S."/>
            <person name="Januszkiewicz K."/>
            <person name="Wedrychowicz H."/>
        </authorList>
    </citation>
    <scope>NUCLEOTIDE SEQUENCE [LARGE SCALE GENOMIC DNA]</scope>
    <source>
        <strain evidence="5 6">CGMCC 4.5723</strain>
    </source>
</reference>
<dbReference type="Pfam" id="PF01329">
    <property type="entry name" value="Pterin_4a"/>
    <property type="match status" value="1"/>
</dbReference>
<dbReference type="Gene3D" id="3.30.1360.20">
    <property type="entry name" value="Transcriptional coactivator/pterin dehydratase"/>
    <property type="match status" value="1"/>
</dbReference>
<dbReference type="SUPFAM" id="SSF55248">
    <property type="entry name" value="PCD-like"/>
    <property type="match status" value="1"/>
</dbReference>
<proteinExistence type="inferred from homology"/>
<protein>
    <recommendedName>
        <fullName evidence="4">Putative pterin-4-alpha-carbinolamine dehydratase</fullName>
        <shortName evidence="4">PHS</shortName>
        <ecNumber evidence="4">4.2.1.96</ecNumber>
    </recommendedName>
    <alternativeName>
        <fullName evidence="4">4-alpha-hydroxy-tetrahydropterin dehydratase</fullName>
    </alternativeName>
    <alternativeName>
        <fullName evidence="4">Pterin carbinolamine dehydratase</fullName>
        <shortName evidence="4">PCD</shortName>
    </alternativeName>
</protein>
<evidence type="ECO:0000256" key="4">
    <source>
        <dbReference type="HAMAP-Rule" id="MF_00434"/>
    </source>
</evidence>
<keyword evidence="6" id="KW-1185">Reference proteome</keyword>
<dbReference type="CDD" id="cd00488">
    <property type="entry name" value="PCD_DCoH"/>
    <property type="match status" value="1"/>
</dbReference>
<dbReference type="InterPro" id="IPR036428">
    <property type="entry name" value="PCD_sf"/>
</dbReference>
<dbReference type="HAMAP" id="MF_00434">
    <property type="entry name" value="Pterin_4_alpha"/>
    <property type="match status" value="1"/>
</dbReference>
<evidence type="ECO:0000313" key="5">
    <source>
        <dbReference type="EMBL" id="SHI46318.1"/>
    </source>
</evidence>
<keyword evidence="3 4" id="KW-0456">Lyase</keyword>
<dbReference type="AlphaFoldDB" id="A0A1M6BCM5"/>
<evidence type="ECO:0000313" key="6">
    <source>
        <dbReference type="Proteomes" id="UP000184452"/>
    </source>
</evidence>
<dbReference type="EC" id="4.2.1.96" evidence="4"/>
<dbReference type="GO" id="GO:0008124">
    <property type="term" value="F:4-alpha-hydroxytetrahydrobiopterin dehydratase activity"/>
    <property type="evidence" value="ECO:0007669"/>
    <property type="project" value="UniProtKB-UniRule"/>
</dbReference>
<dbReference type="PANTHER" id="PTHR12599">
    <property type="entry name" value="PTERIN-4-ALPHA-CARBINOLAMINE DEHYDRATASE"/>
    <property type="match status" value="1"/>
</dbReference>
<dbReference type="STRING" id="758803.SAMN05421803_101294"/>
<evidence type="ECO:0000256" key="2">
    <source>
        <dbReference type="ARBA" id="ARBA00006472"/>
    </source>
</evidence>
<evidence type="ECO:0000256" key="3">
    <source>
        <dbReference type="ARBA" id="ARBA00023239"/>
    </source>
</evidence>
<sequence length="100" mass="10923">MGETVKLTEEQIRDGLTRLDGWELDPEGPVLRRTLRLVGFPEAVSLVNTVAQAAEQAGHHPDIDIRYDTVHLALATHSEGAVTEKDMALAARIDELVPQG</sequence>
<dbReference type="Proteomes" id="UP000184452">
    <property type="component" value="Unassembled WGS sequence"/>
</dbReference>
<dbReference type="NCBIfam" id="NF002017">
    <property type="entry name" value="PRK00823.1-2"/>
    <property type="match status" value="1"/>
</dbReference>
<comment type="similarity">
    <text evidence="2 4">Belongs to the pterin-4-alpha-carbinolamine dehydratase family.</text>
</comment>
<organism evidence="5 6">
    <name type="scientific">Nocardiopsis flavescens</name>
    <dbReference type="NCBI Taxonomy" id="758803"/>
    <lineage>
        <taxon>Bacteria</taxon>
        <taxon>Bacillati</taxon>
        <taxon>Actinomycetota</taxon>
        <taxon>Actinomycetes</taxon>
        <taxon>Streptosporangiales</taxon>
        <taxon>Nocardiopsidaceae</taxon>
        <taxon>Nocardiopsis</taxon>
    </lineage>
</organism>
<gene>
    <name evidence="5" type="ORF">SAMN05421803_101294</name>
</gene>
<comment type="catalytic activity">
    <reaction evidence="1 4">
        <text>(4aS,6R)-4a-hydroxy-L-erythro-5,6,7,8-tetrahydrobiopterin = (6R)-L-erythro-6,7-dihydrobiopterin + H2O</text>
        <dbReference type="Rhea" id="RHEA:11920"/>
        <dbReference type="ChEBI" id="CHEBI:15377"/>
        <dbReference type="ChEBI" id="CHEBI:15642"/>
        <dbReference type="ChEBI" id="CHEBI:43120"/>
        <dbReference type="EC" id="4.2.1.96"/>
    </reaction>
</comment>
<dbReference type="PANTHER" id="PTHR12599:SF0">
    <property type="entry name" value="PTERIN-4-ALPHA-CARBINOLAMINE DEHYDRATASE"/>
    <property type="match status" value="1"/>
</dbReference>
<dbReference type="InterPro" id="IPR001533">
    <property type="entry name" value="Pterin_deHydtase"/>
</dbReference>
<evidence type="ECO:0000256" key="1">
    <source>
        <dbReference type="ARBA" id="ARBA00001554"/>
    </source>
</evidence>
<dbReference type="GO" id="GO:0006729">
    <property type="term" value="P:tetrahydrobiopterin biosynthetic process"/>
    <property type="evidence" value="ECO:0007669"/>
    <property type="project" value="InterPro"/>
</dbReference>
<accession>A0A1M6BCM5</accession>
<name>A0A1M6BCM5_9ACTN</name>